<gene>
    <name evidence="2" type="ORF">QYT958_LOCUS38456</name>
    <name evidence="1" type="ORF">TSG867_LOCUS31478</name>
</gene>
<proteinExistence type="predicted"/>
<accession>A0A821GH78</accession>
<organism evidence="1 3">
    <name type="scientific">Rotaria socialis</name>
    <dbReference type="NCBI Taxonomy" id="392032"/>
    <lineage>
        <taxon>Eukaryota</taxon>
        <taxon>Metazoa</taxon>
        <taxon>Spiralia</taxon>
        <taxon>Gnathifera</taxon>
        <taxon>Rotifera</taxon>
        <taxon>Eurotatoria</taxon>
        <taxon>Bdelloidea</taxon>
        <taxon>Philodinida</taxon>
        <taxon>Philodinidae</taxon>
        <taxon>Rotaria</taxon>
    </lineage>
</organism>
<evidence type="ECO:0000313" key="2">
    <source>
        <dbReference type="EMBL" id="CAF5004276.1"/>
    </source>
</evidence>
<dbReference type="AlphaFoldDB" id="A0A821GH78"/>
<dbReference type="GO" id="GO:0008641">
    <property type="term" value="F:ubiquitin-like modifier activating enzyme activity"/>
    <property type="evidence" value="ECO:0007669"/>
    <property type="project" value="InterPro"/>
</dbReference>
<dbReference type="Proteomes" id="UP000663848">
    <property type="component" value="Unassembled WGS sequence"/>
</dbReference>
<dbReference type="InterPro" id="IPR035985">
    <property type="entry name" value="Ubiquitin-activating_enz"/>
</dbReference>
<dbReference type="EMBL" id="CAJOBR010033700">
    <property type="protein sequence ID" value="CAF5004276.1"/>
    <property type="molecule type" value="Genomic_DNA"/>
</dbReference>
<dbReference type="Gene3D" id="3.40.50.720">
    <property type="entry name" value="NAD(P)-binding Rossmann-like Domain"/>
    <property type="match status" value="1"/>
</dbReference>
<feature type="non-terminal residue" evidence="1">
    <location>
        <position position="1"/>
    </location>
</feature>
<dbReference type="Proteomes" id="UP000663862">
    <property type="component" value="Unassembled WGS sequence"/>
</dbReference>
<dbReference type="EMBL" id="CAJOBQ010005876">
    <property type="protein sequence ID" value="CAF4663553.1"/>
    <property type="molecule type" value="Genomic_DNA"/>
</dbReference>
<dbReference type="SUPFAM" id="SSF69572">
    <property type="entry name" value="Activating enzymes of the ubiquitin-like proteins"/>
    <property type="match status" value="1"/>
</dbReference>
<evidence type="ECO:0008006" key="4">
    <source>
        <dbReference type="Google" id="ProtNLM"/>
    </source>
</evidence>
<evidence type="ECO:0000313" key="1">
    <source>
        <dbReference type="EMBL" id="CAF4663553.1"/>
    </source>
</evidence>
<evidence type="ECO:0000313" key="3">
    <source>
        <dbReference type="Proteomes" id="UP000663862"/>
    </source>
</evidence>
<name>A0A821GH78_9BILA</name>
<sequence>ELCRYGASELHSISAFIGGCCAQEAIKLITHQYTPVDNVLVYNGIRQSANVFKL</sequence>
<reference evidence="1" key="1">
    <citation type="submission" date="2021-02" db="EMBL/GenBank/DDBJ databases">
        <authorList>
            <person name="Nowell W R."/>
        </authorList>
    </citation>
    <scope>NUCLEOTIDE SEQUENCE</scope>
</reference>
<comment type="caution">
    <text evidence="1">The sequence shown here is derived from an EMBL/GenBank/DDBJ whole genome shotgun (WGS) entry which is preliminary data.</text>
</comment>
<protein>
    <recommendedName>
        <fullName evidence="4">NEDD8-activating enzyme E1 regulatory subunit</fullName>
    </recommendedName>
</protein>